<dbReference type="Proteomes" id="UP000196560">
    <property type="component" value="Unassembled WGS sequence"/>
</dbReference>
<dbReference type="AlphaFoldDB" id="A0A1Y3UBP8"/>
<proteinExistence type="predicted"/>
<keyword evidence="4" id="KW-1185">Reference proteome</keyword>
<sequence>MGRRCGFGDKTRTQNTGQGRAPSVLPRWHPKAINARVTRLLMRTIAAATIVLAIAASLFLPKQAWAADGVALLAMRTLANRRSDILAQTPLSVTGPLVRTGTASMVPILAVTVCIALIACILMAIWRRGKH</sequence>
<feature type="transmembrane region" description="Helical" evidence="2">
    <location>
        <begin position="105"/>
        <end position="126"/>
    </location>
</feature>
<organism evidence="3 4">
    <name type="scientific">Enorma massiliensis</name>
    <dbReference type="NCBI Taxonomy" id="1472761"/>
    <lineage>
        <taxon>Bacteria</taxon>
        <taxon>Bacillati</taxon>
        <taxon>Actinomycetota</taxon>
        <taxon>Coriobacteriia</taxon>
        <taxon>Coriobacteriales</taxon>
        <taxon>Coriobacteriaceae</taxon>
        <taxon>Enorma</taxon>
    </lineage>
</organism>
<evidence type="ECO:0000256" key="1">
    <source>
        <dbReference type="SAM" id="MobiDB-lite"/>
    </source>
</evidence>
<gene>
    <name evidence="3" type="ORF">B5G21_06115</name>
</gene>
<evidence type="ECO:0000256" key="2">
    <source>
        <dbReference type="SAM" id="Phobius"/>
    </source>
</evidence>
<keyword evidence="2" id="KW-1133">Transmembrane helix</keyword>
<dbReference type="EMBL" id="NFHO01000006">
    <property type="protein sequence ID" value="OUN42780.1"/>
    <property type="molecule type" value="Genomic_DNA"/>
</dbReference>
<comment type="caution">
    <text evidence="3">The sequence shown here is derived from an EMBL/GenBank/DDBJ whole genome shotgun (WGS) entry which is preliminary data.</text>
</comment>
<feature type="compositionally biased region" description="Basic and acidic residues" evidence="1">
    <location>
        <begin position="1"/>
        <end position="12"/>
    </location>
</feature>
<evidence type="ECO:0000313" key="3">
    <source>
        <dbReference type="EMBL" id="OUN42780.1"/>
    </source>
</evidence>
<evidence type="ECO:0000313" key="4">
    <source>
        <dbReference type="Proteomes" id="UP000196560"/>
    </source>
</evidence>
<reference evidence="4" key="1">
    <citation type="submission" date="2017-04" db="EMBL/GenBank/DDBJ databases">
        <title>Function of individual gut microbiota members based on whole genome sequencing of pure cultures obtained from chicken caecum.</title>
        <authorList>
            <person name="Medvecky M."/>
            <person name="Cejkova D."/>
            <person name="Polansky O."/>
            <person name="Karasova D."/>
            <person name="Kubasova T."/>
            <person name="Cizek A."/>
            <person name="Rychlik I."/>
        </authorList>
    </citation>
    <scope>NUCLEOTIDE SEQUENCE [LARGE SCALE GENOMIC DNA]</scope>
    <source>
        <strain evidence="4">An70</strain>
    </source>
</reference>
<keyword evidence="2" id="KW-0472">Membrane</keyword>
<accession>A0A1Y3UBP8</accession>
<keyword evidence="2" id="KW-0812">Transmembrane</keyword>
<feature type="region of interest" description="Disordered" evidence="1">
    <location>
        <begin position="1"/>
        <end position="23"/>
    </location>
</feature>
<feature type="transmembrane region" description="Helical" evidence="2">
    <location>
        <begin position="40"/>
        <end position="60"/>
    </location>
</feature>
<name>A0A1Y3UBP8_9ACTN</name>
<protein>
    <submittedName>
        <fullName evidence="3">Uncharacterized protein</fullName>
    </submittedName>
</protein>